<evidence type="ECO:0000256" key="1">
    <source>
        <dbReference type="SAM" id="SignalP"/>
    </source>
</evidence>
<reference evidence="2 3" key="1">
    <citation type="journal article" date="2011" name="J. Bacteriol.">
        <title>Genome sequence of 'Pedosphaera parvula' Ellin514, an aerobic Verrucomicrobial isolate from pasture soil.</title>
        <authorList>
            <person name="Kant R."/>
            <person name="van Passel M.W."/>
            <person name="Sangwan P."/>
            <person name="Palva A."/>
            <person name="Lucas S."/>
            <person name="Copeland A."/>
            <person name="Lapidus A."/>
            <person name="Glavina Del Rio T."/>
            <person name="Dalin E."/>
            <person name="Tice H."/>
            <person name="Bruce D."/>
            <person name="Goodwin L."/>
            <person name="Pitluck S."/>
            <person name="Chertkov O."/>
            <person name="Larimer F.W."/>
            <person name="Land M.L."/>
            <person name="Hauser L."/>
            <person name="Brettin T.S."/>
            <person name="Detter J.C."/>
            <person name="Han S."/>
            <person name="de Vos W.M."/>
            <person name="Janssen P.H."/>
            <person name="Smidt H."/>
        </authorList>
    </citation>
    <scope>NUCLEOTIDE SEQUENCE [LARGE SCALE GENOMIC DNA]</scope>
    <source>
        <strain evidence="2 3">Ellin514</strain>
    </source>
</reference>
<dbReference type="InterPro" id="IPR025566">
    <property type="entry name" value="DUF4331"/>
</dbReference>
<dbReference type="Proteomes" id="UP000003688">
    <property type="component" value="Unassembled WGS sequence"/>
</dbReference>
<name>B9XQX2_PEDPL</name>
<proteinExistence type="predicted"/>
<evidence type="ECO:0000313" key="2">
    <source>
        <dbReference type="EMBL" id="EEF57749.1"/>
    </source>
</evidence>
<evidence type="ECO:0000313" key="3">
    <source>
        <dbReference type="Proteomes" id="UP000003688"/>
    </source>
</evidence>
<accession>B9XQX2</accession>
<evidence type="ECO:0008006" key="4">
    <source>
        <dbReference type="Google" id="ProtNLM"/>
    </source>
</evidence>
<keyword evidence="3" id="KW-1185">Reference proteome</keyword>
<dbReference type="AlphaFoldDB" id="B9XQX2"/>
<organism evidence="2 3">
    <name type="scientific">Pedosphaera parvula (strain Ellin514)</name>
    <dbReference type="NCBI Taxonomy" id="320771"/>
    <lineage>
        <taxon>Bacteria</taxon>
        <taxon>Pseudomonadati</taxon>
        <taxon>Verrucomicrobiota</taxon>
        <taxon>Pedosphaerae</taxon>
        <taxon>Pedosphaerales</taxon>
        <taxon>Pedosphaeraceae</taxon>
        <taxon>Pedosphaera</taxon>
    </lineage>
</organism>
<dbReference type="STRING" id="320771.Cflav_PD0631"/>
<sequence length="510" mass="54997" precursor="true">MRIPNLKLPFARAMALAVLSFIPAAAFASSHMDAPLITLDPAANTADVYAFVSQLQTGTNTDTGAPTFTKYLTVALTVYPFEEPGEGPNNFRFDDNVLYTIHICKTNANNFRNKNNDLATGTKTITYQFKFNTQYQNRGTILNSFLGVVNDVGDTNQNMIQTYQVFKVDNKNGNSSTLLGSGIVPPNNQGIATPFYNQGDNGNNPARPGVTTTNELDRYTLESIAQLGGGYLAFAGQRDDGFYGDIQAIFDLLQFHTPGIDSQGGFNIHTIVLNIPVDDIGGDRQVVGVYASNFRRQLTVLRDGVNGNSTASGGYVQVARQGNPLFNELFVAVADKDRYNRTAPTVDKSTFAKYALNPEPAALFSSIVSTLPDNLLHDRTDLATIFIPDIIKVDLSTPPARLAGGGDNDADDTGFSRLSIFGNDILFSTLQTNVNGGIVAGGWPNGRRFGDDVVDIALTSLVSDLRTNGTGQISVIGDNVDHNDVPFNKVFPYAPTPNNGRIHGHHGVAP</sequence>
<protein>
    <recommendedName>
        <fullName evidence="4">DUF4331 domain-containing protein</fullName>
    </recommendedName>
</protein>
<comment type="caution">
    <text evidence="2">The sequence shown here is derived from an EMBL/GenBank/DDBJ whole genome shotgun (WGS) entry which is preliminary data.</text>
</comment>
<dbReference type="EMBL" id="ABOX02000058">
    <property type="protein sequence ID" value="EEF57749.1"/>
    <property type="molecule type" value="Genomic_DNA"/>
</dbReference>
<dbReference type="OrthoDB" id="9791748at2"/>
<feature type="chain" id="PRO_5002895161" description="DUF4331 domain-containing protein" evidence="1">
    <location>
        <begin position="29"/>
        <end position="510"/>
    </location>
</feature>
<feature type="signal peptide" evidence="1">
    <location>
        <begin position="1"/>
        <end position="28"/>
    </location>
</feature>
<dbReference type="Pfam" id="PF14224">
    <property type="entry name" value="DUF4331"/>
    <property type="match status" value="1"/>
</dbReference>
<keyword evidence="1" id="KW-0732">Signal</keyword>
<gene>
    <name evidence="2" type="ORF">Cflav_PD0631</name>
</gene>
<dbReference type="RefSeq" id="WP_007418207.1">
    <property type="nucleotide sequence ID" value="NZ_ABOX02000058.1"/>
</dbReference>